<dbReference type="GO" id="GO:0032153">
    <property type="term" value="C:cell division site"/>
    <property type="evidence" value="ECO:0007669"/>
    <property type="project" value="TreeGrafter"/>
</dbReference>
<dbReference type="EMBL" id="PFER01000008">
    <property type="protein sequence ID" value="PJE73834.1"/>
    <property type="molecule type" value="Genomic_DNA"/>
</dbReference>
<evidence type="ECO:0000256" key="8">
    <source>
        <dbReference type="ARBA" id="ARBA00023136"/>
    </source>
</evidence>
<feature type="transmembrane region" description="Helical" evidence="16">
    <location>
        <begin position="306"/>
        <end position="328"/>
    </location>
</feature>
<dbReference type="GO" id="GO:0009252">
    <property type="term" value="P:peptidoglycan biosynthetic process"/>
    <property type="evidence" value="ECO:0007669"/>
    <property type="project" value="UniProtKB-KW"/>
</dbReference>
<evidence type="ECO:0000256" key="6">
    <source>
        <dbReference type="ARBA" id="ARBA00022984"/>
    </source>
</evidence>
<feature type="transmembrane region" description="Helical" evidence="16">
    <location>
        <begin position="340"/>
        <end position="361"/>
    </location>
</feature>
<dbReference type="Proteomes" id="UP000230959">
    <property type="component" value="Unassembled WGS sequence"/>
</dbReference>
<reference evidence="18" key="1">
    <citation type="submission" date="2017-09" db="EMBL/GenBank/DDBJ databases">
        <title>Depth-based differentiation of microbial function through sediment-hosted aquifers and enrichment of novel symbionts in the deep terrestrial subsurface.</title>
        <authorList>
            <person name="Probst A.J."/>
            <person name="Ladd B."/>
            <person name="Jarett J.K."/>
            <person name="Geller-Mcgrath D.E."/>
            <person name="Sieber C.M.K."/>
            <person name="Emerson J.B."/>
            <person name="Anantharaman K."/>
            <person name="Thomas B.C."/>
            <person name="Malmstrom R."/>
            <person name="Stieglmeier M."/>
            <person name="Klingl A."/>
            <person name="Woyke T."/>
            <person name="Ryan C.M."/>
            <person name="Banfield J.F."/>
        </authorList>
    </citation>
    <scope>NUCLEOTIDE SEQUENCE [LARGE SCALE GENOMIC DNA]</scope>
</reference>
<keyword evidence="8 16" id="KW-0472">Membrane</keyword>
<feature type="transmembrane region" description="Helical" evidence="16">
    <location>
        <begin position="112"/>
        <end position="129"/>
    </location>
</feature>
<feature type="transmembrane region" description="Helical" evidence="16">
    <location>
        <begin position="189"/>
        <end position="205"/>
    </location>
</feature>
<evidence type="ECO:0000256" key="16">
    <source>
        <dbReference type="SAM" id="Phobius"/>
    </source>
</evidence>
<evidence type="ECO:0000256" key="5">
    <source>
        <dbReference type="ARBA" id="ARBA00022960"/>
    </source>
</evidence>
<dbReference type="AlphaFoldDB" id="A0A2M8LB62"/>
<dbReference type="PANTHER" id="PTHR30474:SF2">
    <property type="entry name" value="PEPTIDOGLYCAN GLYCOSYLTRANSFERASE FTSW-RELATED"/>
    <property type="match status" value="1"/>
</dbReference>
<evidence type="ECO:0000256" key="1">
    <source>
        <dbReference type="ARBA" id="ARBA00004141"/>
    </source>
</evidence>
<feature type="transmembrane region" description="Helical" evidence="16">
    <location>
        <begin position="12"/>
        <end position="34"/>
    </location>
</feature>
<comment type="caution">
    <text evidence="17">The sequence shown here is derived from an EMBL/GenBank/DDBJ whole genome shotgun (WGS) entry which is preliminary data.</text>
</comment>
<dbReference type="EC" id="2.4.99.28" evidence="14"/>
<dbReference type="GO" id="GO:0005886">
    <property type="term" value="C:plasma membrane"/>
    <property type="evidence" value="ECO:0007669"/>
    <property type="project" value="TreeGrafter"/>
</dbReference>
<dbReference type="GO" id="GO:0015648">
    <property type="term" value="F:lipid-linked peptidoglycan transporter activity"/>
    <property type="evidence" value="ECO:0007669"/>
    <property type="project" value="TreeGrafter"/>
</dbReference>
<evidence type="ECO:0000256" key="11">
    <source>
        <dbReference type="ARBA" id="ARBA00038053"/>
    </source>
</evidence>
<organism evidence="17 18">
    <name type="scientific">Candidatus Terrybacteria bacterium CG10_big_fil_rev_8_21_14_0_10_41_10</name>
    <dbReference type="NCBI Taxonomy" id="1975026"/>
    <lineage>
        <taxon>Bacteria</taxon>
        <taxon>Candidatus Terryibacteriota</taxon>
    </lineage>
</organism>
<dbReference type="GO" id="GO:0008360">
    <property type="term" value="P:regulation of cell shape"/>
    <property type="evidence" value="ECO:0007669"/>
    <property type="project" value="UniProtKB-KW"/>
</dbReference>
<comment type="catalytic activity">
    <reaction evidence="15">
        <text>[GlcNAc-(1-&gt;4)-Mur2Ac(oyl-L-Ala-gamma-D-Glu-L-Lys-D-Ala-D-Ala)](n)-di-trans,octa-cis-undecaprenyl diphosphate + beta-D-GlcNAc-(1-&gt;4)-Mur2Ac(oyl-L-Ala-gamma-D-Glu-L-Lys-D-Ala-D-Ala)-di-trans,octa-cis-undecaprenyl diphosphate = [GlcNAc-(1-&gt;4)-Mur2Ac(oyl-L-Ala-gamma-D-Glu-L-Lys-D-Ala-D-Ala)](n+1)-di-trans,octa-cis-undecaprenyl diphosphate + di-trans,octa-cis-undecaprenyl diphosphate + H(+)</text>
        <dbReference type="Rhea" id="RHEA:23708"/>
        <dbReference type="Rhea" id="RHEA-COMP:9602"/>
        <dbReference type="Rhea" id="RHEA-COMP:9603"/>
        <dbReference type="ChEBI" id="CHEBI:15378"/>
        <dbReference type="ChEBI" id="CHEBI:58405"/>
        <dbReference type="ChEBI" id="CHEBI:60033"/>
        <dbReference type="ChEBI" id="CHEBI:78435"/>
        <dbReference type="EC" id="2.4.99.28"/>
    </reaction>
</comment>
<feature type="transmembrane region" description="Helical" evidence="16">
    <location>
        <begin position="274"/>
        <end position="294"/>
    </location>
</feature>
<evidence type="ECO:0000313" key="18">
    <source>
        <dbReference type="Proteomes" id="UP000230959"/>
    </source>
</evidence>
<dbReference type="GO" id="GO:0008955">
    <property type="term" value="F:peptidoglycan glycosyltransferase activity"/>
    <property type="evidence" value="ECO:0007669"/>
    <property type="project" value="UniProtKB-EC"/>
</dbReference>
<evidence type="ECO:0000256" key="12">
    <source>
        <dbReference type="ARBA" id="ARBA00041185"/>
    </source>
</evidence>
<accession>A0A2M8LB62</accession>
<keyword evidence="5" id="KW-0133">Cell shape</keyword>
<evidence type="ECO:0000256" key="9">
    <source>
        <dbReference type="ARBA" id="ARBA00032370"/>
    </source>
</evidence>
<comment type="similarity">
    <text evidence="11">Belongs to the SEDS family. FtsW subfamily.</text>
</comment>
<evidence type="ECO:0000256" key="15">
    <source>
        <dbReference type="ARBA" id="ARBA00049902"/>
    </source>
</evidence>
<gene>
    <name evidence="17" type="ORF">COV02_00460</name>
</gene>
<name>A0A2M8LB62_9BACT</name>
<keyword evidence="3" id="KW-0808">Transferase</keyword>
<evidence type="ECO:0000256" key="13">
    <source>
        <dbReference type="ARBA" id="ARBA00041418"/>
    </source>
</evidence>
<feature type="transmembrane region" description="Helical" evidence="16">
    <location>
        <begin position="72"/>
        <end position="92"/>
    </location>
</feature>
<feature type="transmembrane region" description="Helical" evidence="16">
    <location>
        <begin position="165"/>
        <end position="182"/>
    </location>
</feature>
<keyword evidence="4 16" id="KW-0812">Transmembrane</keyword>
<dbReference type="InterPro" id="IPR001182">
    <property type="entry name" value="FtsW/RodA"/>
</dbReference>
<evidence type="ECO:0000256" key="14">
    <source>
        <dbReference type="ARBA" id="ARBA00044770"/>
    </source>
</evidence>
<protein>
    <recommendedName>
        <fullName evidence="12">Probable peptidoglycan glycosyltransferase FtsW</fullName>
        <ecNumber evidence="14">2.4.99.28</ecNumber>
    </recommendedName>
    <alternativeName>
        <fullName evidence="13">Cell division protein FtsW</fullName>
    </alternativeName>
    <alternativeName>
        <fullName evidence="10">Cell wall polymerase</fullName>
    </alternativeName>
    <alternativeName>
        <fullName evidence="9">Peptidoglycan polymerase</fullName>
    </alternativeName>
</protein>
<evidence type="ECO:0000256" key="4">
    <source>
        <dbReference type="ARBA" id="ARBA00022692"/>
    </source>
</evidence>
<evidence type="ECO:0000256" key="3">
    <source>
        <dbReference type="ARBA" id="ARBA00022679"/>
    </source>
</evidence>
<evidence type="ECO:0000313" key="17">
    <source>
        <dbReference type="EMBL" id="PJE73834.1"/>
    </source>
</evidence>
<keyword evidence="2" id="KW-0328">Glycosyltransferase</keyword>
<dbReference type="PANTHER" id="PTHR30474">
    <property type="entry name" value="CELL CYCLE PROTEIN"/>
    <property type="match status" value="1"/>
</dbReference>
<dbReference type="Pfam" id="PF01098">
    <property type="entry name" value="FTSW_RODA_SPOVE"/>
    <property type="match status" value="1"/>
</dbReference>
<keyword evidence="7 16" id="KW-1133">Transmembrane helix</keyword>
<evidence type="ECO:0000256" key="10">
    <source>
        <dbReference type="ARBA" id="ARBA00033270"/>
    </source>
</evidence>
<dbReference type="GO" id="GO:0051301">
    <property type="term" value="P:cell division"/>
    <property type="evidence" value="ECO:0007669"/>
    <property type="project" value="InterPro"/>
</dbReference>
<evidence type="ECO:0000256" key="2">
    <source>
        <dbReference type="ARBA" id="ARBA00022676"/>
    </source>
</evidence>
<comment type="subcellular location">
    <subcellularLocation>
        <location evidence="1">Membrane</location>
        <topology evidence="1">Multi-pass membrane protein</topology>
    </subcellularLocation>
</comment>
<evidence type="ECO:0000256" key="7">
    <source>
        <dbReference type="ARBA" id="ARBA00022989"/>
    </source>
</evidence>
<sequence length="370" mass="40386">MSKKRGVDKVLFWIVCFAVMSGLFILLSSSMGLLARGDGASFHGIIAQQSIFAIIGTALFFFFISKVRYKKLAAYALPIFIFGLVLTVLVFIPGIGFSHGGARRWVKMGPLFFQPTEVLKFSFVVYLAAWMASKHAGIKNFYTGFLPFIGITAMAGLLIMLEPDMGTMGLLVVTGVSMFFVGGGKLKHLLLVFMAMLMVFSLMIYKKPYRMERVKVFLSPSYDEQGAGYQLKQSLIAIGSGGLFGKGFGMSVQKFKYLPEPIGDSIFAVYAEEFGFLGSLFIISLFLFFLYKGFSVSIRAPDDFGRLLGVGLVILIVTQAFINIAAMIGIAPLTGMPLTFVSKGGSALIVALVEAGILLNISKYSKNNRS</sequence>
<feature type="transmembrane region" description="Helical" evidence="16">
    <location>
        <begin position="141"/>
        <end position="159"/>
    </location>
</feature>
<feature type="transmembrane region" description="Helical" evidence="16">
    <location>
        <begin position="46"/>
        <end position="65"/>
    </location>
</feature>
<keyword evidence="6" id="KW-0573">Peptidoglycan synthesis</keyword>
<proteinExistence type="inferred from homology"/>